<feature type="transmembrane region" description="Helical" evidence="1">
    <location>
        <begin position="56"/>
        <end position="75"/>
    </location>
</feature>
<evidence type="ECO:0000313" key="2">
    <source>
        <dbReference type="Ensembl" id="ENSSPUP00000018256.1"/>
    </source>
</evidence>
<evidence type="ECO:0000256" key="1">
    <source>
        <dbReference type="SAM" id="Phobius"/>
    </source>
</evidence>
<dbReference type="AlphaFoldDB" id="A0A8D0HDN3"/>
<keyword evidence="1" id="KW-0812">Transmembrane</keyword>
<dbReference type="Ensembl" id="ENSSPUT00000019442.1">
    <property type="protein sequence ID" value="ENSSPUP00000018256.1"/>
    <property type="gene ID" value="ENSSPUG00000014096.1"/>
</dbReference>
<keyword evidence="1" id="KW-1133">Transmembrane helix</keyword>
<name>A0A8D0HDN3_SPHPU</name>
<dbReference type="Proteomes" id="UP000694392">
    <property type="component" value="Unplaced"/>
</dbReference>
<keyword evidence="1" id="KW-0472">Membrane</keyword>
<sequence>MPSVGRQLGFAVTGPSAWNSRPLDIPLSSSLLNFKKHLKTFLFTQDTVNDTICAEVCMYLVQVGFGISFFLFFFLSNSYNHGCLWYWGVAKQDLCCSVHHSSVTSRDISRALLAISSVL</sequence>
<dbReference type="GeneTree" id="ENSGT00940000182224"/>
<keyword evidence="3" id="KW-1185">Reference proteome</keyword>
<evidence type="ECO:0000313" key="3">
    <source>
        <dbReference type="Proteomes" id="UP000694392"/>
    </source>
</evidence>
<reference evidence="2" key="1">
    <citation type="submission" date="2025-08" db="UniProtKB">
        <authorList>
            <consortium name="Ensembl"/>
        </authorList>
    </citation>
    <scope>IDENTIFICATION</scope>
</reference>
<proteinExistence type="predicted"/>
<protein>
    <submittedName>
        <fullName evidence="2">Uncharacterized protein</fullName>
    </submittedName>
</protein>
<reference evidence="2" key="2">
    <citation type="submission" date="2025-09" db="UniProtKB">
        <authorList>
            <consortium name="Ensembl"/>
        </authorList>
    </citation>
    <scope>IDENTIFICATION</scope>
</reference>
<organism evidence="2 3">
    <name type="scientific">Sphenodon punctatus</name>
    <name type="common">Tuatara</name>
    <name type="synonym">Hatteria punctata</name>
    <dbReference type="NCBI Taxonomy" id="8508"/>
    <lineage>
        <taxon>Eukaryota</taxon>
        <taxon>Metazoa</taxon>
        <taxon>Chordata</taxon>
        <taxon>Craniata</taxon>
        <taxon>Vertebrata</taxon>
        <taxon>Euteleostomi</taxon>
        <taxon>Lepidosauria</taxon>
        <taxon>Sphenodontia</taxon>
        <taxon>Sphenodontidae</taxon>
        <taxon>Sphenodon</taxon>
    </lineage>
</organism>
<accession>A0A8D0HDN3</accession>